<dbReference type="RefSeq" id="WP_132597796.1">
    <property type="nucleotide sequence ID" value="NZ_SMKO01000076.1"/>
</dbReference>
<dbReference type="AlphaFoldDB" id="A0A4R4V8C1"/>
<evidence type="ECO:0000256" key="1">
    <source>
        <dbReference type="ARBA" id="ARBA00010617"/>
    </source>
</evidence>
<dbReference type="FunFam" id="1.10.630.10:FF:000018">
    <property type="entry name" value="Cytochrome P450 monooxygenase"/>
    <property type="match status" value="1"/>
</dbReference>
<keyword evidence="2 7" id="KW-0349">Heme</keyword>
<dbReference type="GO" id="GO:0016705">
    <property type="term" value="F:oxidoreductase activity, acting on paired donors, with incorporation or reduction of molecular oxygen"/>
    <property type="evidence" value="ECO:0007669"/>
    <property type="project" value="InterPro"/>
</dbReference>
<evidence type="ECO:0000256" key="7">
    <source>
        <dbReference type="RuleBase" id="RU000461"/>
    </source>
</evidence>
<dbReference type="Gene3D" id="1.10.630.10">
    <property type="entry name" value="Cytochrome P450"/>
    <property type="match status" value="1"/>
</dbReference>
<dbReference type="PRINTS" id="PR00385">
    <property type="entry name" value="P450"/>
</dbReference>
<dbReference type="GO" id="GO:0020037">
    <property type="term" value="F:heme binding"/>
    <property type="evidence" value="ECO:0007669"/>
    <property type="project" value="InterPro"/>
</dbReference>
<dbReference type="PANTHER" id="PTHR46696">
    <property type="entry name" value="P450, PUTATIVE (EUROFUNG)-RELATED"/>
    <property type="match status" value="1"/>
</dbReference>
<keyword evidence="4 7" id="KW-0560">Oxidoreductase</keyword>
<dbReference type="PANTHER" id="PTHR46696:SF1">
    <property type="entry name" value="CYTOCHROME P450 YJIB-RELATED"/>
    <property type="match status" value="1"/>
</dbReference>
<evidence type="ECO:0000313" key="9">
    <source>
        <dbReference type="Proteomes" id="UP000295258"/>
    </source>
</evidence>
<evidence type="ECO:0000256" key="6">
    <source>
        <dbReference type="ARBA" id="ARBA00023033"/>
    </source>
</evidence>
<evidence type="ECO:0000313" key="8">
    <source>
        <dbReference type="EMBL" id="TDD01519.1"/>
    </source>
</evidence>
<dbReference type="InterPro" id="IPR017972">
    <property type="entry name" value="Cyt_P450_CS"/>
</dbReference>
<dbReference type="InterPro" id="IPR001128">
    <property type="entry name" value="Cyt_P450"/>
</dbReference>
<evidence type="ECO:0000256" key="5">
    <source>
        <dbReference type="ARBA" id="ARBA00023004"/>
    </source>
</evidence>
<sequence length="423" mass="45767">MNRPGAPTAAEVELAEVFFADDRDAMFDRLVGGSPVRPARYLDGTPIYLVTGYDEVRQVLADPRFSNDGRNQSVLDPASAAGFPAEIQPFLLNGPGCTDPPAHSRIRRLTSKTFSSRRVQWLRPRIEQITDGLLRGIDGVEGEIDLVGALALPLPIMTICELLGVPAADQSRWRRWVEGMNAADRRTIAASARALIGYVGELIAERRRGGGADDLLSALITAQDDGEDTITDEELLSLIIAVLIAGHQTTVSLISGGLLLLLTDSRLMGRLRADPECLPAAIEEFIRYRGPADLAMFRYTLEPVRVGGVDIPAGQPVLCLYRTANHDPRVFPDPHQVSFDRLDNPHLGFGHGLHYCLGAALARLEGEVAIGAVLDRYPELALAHPERPPRWLPGLARALPALPVILGPSRPGSSRGQPAGPGR</sequence>
<accession>A0A4R4V8C1</accession>
<evidence type="ECO:0000256" key="4">
    <source>
        <dbReference type="ARBA" id="ARBA00023002"/>
    </source>
</evidence>
<comment type="similarity">
    <text evidence="1 7">Belongs to the cytochrome P450 family.</text>
</comment>
<protein>
    <submittedName>
        <fullName evidence="8">Cytochrome P450</fullName>
    </submittedName>
</protein>
<dbReference type="Proteomes" id="UP000295258">
    <property type="component" value="Unassembled WGS sequence"/>
</dbReference>
<keyword evidence="5 7" id="KW-0408">Iron</keyword>
<dbReference type="InterPro" id="IPR002397">
    <property type="entry name" value="Cyt_P450_B"/>
</dbReference>
<dbReference type="EMBL" id="SMKO01000076">
    <property type="protein sequence ID" value="TDD01519.1"/>
    <property type="molecule type" value="Genomic_DNA"/>
</dbReference>
<dbReference type="CDD" id="cd11029">
    <property type="entry name" value="CYP107-like"/>
    <property type="match status" value="1"/>
</dbReference>
<gene>
    <name evidence="8" type="ORF">E1292_25820</name>
</gene>
<evidence type="ECO:0000256" key="2">
    <source>
        <dbReference type="ARBA" id="ARBA00022617"/>
    </source>
</evidence>
<comment type="caution">
    <text evidence="8">The sequence shown here is derived from an EMBL/GenBank/DDBJ whole genome shotgun (WGS) entry which is preliminary data.</text>
</comment>
<dbReference type="SUPFAM" id="SSF48264">
    <property type="entry name" value="Cytochrome P450"/>
    <property type="match status" value="1"/>
</dbReference>
<proteinExistence type="inferred from homology"/>
<dbReference type="InterPro" id="IPR036396">
    <property type="entry name" value="Cyt_P450_sf"/>
</dbReference>
<reference evidence="8 9" key="1">
    <citation type="submission" date="2019-03" db="EMBL/GenBank/DDBJ databases">
        <title>Draft genome sequences of novel Actinobacteria.</title>
        <authorList>
            <person name="Sahin N."/>
            <person name="Ay H."/>
            <person name="Saygin H."/>
        </authorList>
    </citation>
    <scope>NUCLEOTIDE SEQUENCE [LARGE SCALE GENOMIC DNA]</scope>
    <source>
        <strain evidence="8 9">KC310</strain>
    </source>
</reference>
<evidence type="ECO:0000256" key="3">
    <source>
        <dbReference type="ARBA" id="ARBA00022723"/>
    </source>
</evidence>
<organism evidence="8 9">
    <name type="scientific">Nonomuraea deserti</name>
    <dbReference type="NCBI Taxonomy" id="1848322"/>
    <lineage>
        <taxon>Bacteria</taxon>
        <taxon>Bacillati</taxon>
        <taxon>Actinomycetota</taxon>
        <taxon>Actinomycetes</taxon>
        <taxon>Streptosporangiales</taxon>
        <taxon>Streptosporangiaceae</taxon>
        <taxon>Nonomuraea</taxon>
    </lineage>
</organism>
<dbReference type="PROSITE" id="PS00086">
    <property type="entry name" value="CYTOCHROME_P450"/>
    <property type="match status" value="1"/>
</dbReference>
<keyword evidence="6 7" id="KW-0503">Monooxygenase</keyword>
<dbReference type="GO" id="GO:0004497">
    <property type="term" value="F:monooxygenase activity"/>
    <property type="evidence" value="ECO:0007669"/>
    <property type="project" value="UniProtKB-KW"/>
</dbReference>
<dbReference type="Pfam" id="PF00067">
    <property type="entry name" value="p450"/>
    <property type="match status" value="1"/>
</dbReference>
<keyword evidence="9" id="KW-1185">Reference proteome</keyword>
<dbReference type="PRINTS" id="PR00359">
    <property type="entry name" value="BP450"/>
</dbReference>
<keyword evidence="3 7" id="KW-0479">Metal-binding</keyword>
<name>A0A4R4V8C1_9ACTN</name>
<dbReference type="GO" id="GO:0005506">
    <property type="term" value="F:iron ion binding"/>
    <property type="evidence" value="ECO:0007669"/>
    <property type="project" value="InterPro"/>
</dbReference>